<feature type="domain" description="DUF1985" evidence="2">
    <location>
        <begin position="1"/>
        <end position="63"/>
    </location>
</feature>
<feature type="compositionally biased region" description="Basic and acidic residues" evidence="1">
    <location>
        <begin position="288"/>
        <end position="299"/>
    </location>
</feature>
<evidence type="ECO:0000313" key="6">
    <source>
        <dbReference type="Proteomes" id="UP000321947"/>
    </source>
</evidence>
<dbReference type="EMBL" id="SSTD01012547">
    <property type="protein sequence ID" value="TYK08610.1"/>
    <property type="molecule type" value="Genomic_DNA"/>
</dbReference>
<reference evidence="5 6" key="1">
    <citation type="submission" date="2019-08" db="EMBL/GenBank/DDBJ databases">
        <title>Draft genome sequences of two oriental melons (Cucumis melo L. var makuwa).</title>
        <authorList>
            <person name="Kwon S.-Y."/>
        </authorList>
    </citation>
    <scope>NUCLEOTIDE SEQUENCE [LARGE SCALE GENOMIC DNA]</scope>
    <source>
        <strain evidence="6">cv. Chang Bougi</strain>
        <strain evidence="5">cv. SW 3</strain>
        <tissue evidence="3">Leaf</tissue>
    </source>
</reference>
<dbReference type="Proteomes" id="UP000321393">
    <property type="component" value="Unassembled WGS sequence"/>
</dbReference>
<dbReference type="Pfam" id="PF09331">
    <property type="entry name" value="DUF1985"/>
    <property type="match status" value="1"/>
</dbReference>
<proteinExistence type="predicted"/>
<name>A0A5A7UFT9_CUCMM</name>
<evidence type="ECO:0000313" key="5">
    <source>
        <dbReference type="Proteomes" id="UP000321393"/>
    </source>
</evidence>
<protein>
    <submittedName>
        <fullName evidence="3">Protein Ycf2-like</fullName>
    </submittedName>
</protein>
<accession>A0A5A7UFT9</accession>
<dbReference type="AlphaFoldDB" id="A0A5A7UFT9"/>
<dbReference type="PANTHER" id="PTHR48449">
    <property type="entry name" value="DUF1985 DOMAIN-CONTAINING PROTEIN"/>
    <property type="match status" value="1"/>
</dbReference>
<dbReference type="Proteomes" id="UP000321947">
    <property type="component" value="Unassembled WGS sequence"/>
</dbReference>
<sequence length="316" mass="35654">MFNISTVGTDEDRIKVAKLYFFERFLIPKQESLSIEWVHILMANDDELFDGYPWGRVAFDLLLEVMNRVVCSKGQTGTSMGGFIFSILAWAYEAILRTIPRGGKNILQEAEDKLRKSQQIDCVAHVSLNRGIPSTCQIDGLTRIVEKIEKTQERMEKSMKGILKFIKPVELKMNKKFEQLGQKLNGIIEEIKSQQPSSSGAQETNEYMGARAFEEHLDKVEEDRPEDECNAPNFEVRVWRGADRRGARRIREGRMDASGFLYASADSGKLDRYNEDLNLDSSNPKVLGKKDDDEGKEGKGSMAGSRNQTSRGQAGG</sequence>
<evidence type="ECO:0000313" key="4">
    <source>
        <dbReference type="EMBL" id="TYK08610.1"/>
    </source>
</evidence>
<dbReference type="EMBL" id="SSTE01008830">
    <property type="protein sequence ID" value="KAA0054652.1"/>
    <property type="molecule type" value="Genomic_DNA"/>
</dbReference>
<evidence type="ECO:0000313" key="3">
    <source>
        <dbReference type="EMBL" id="KAA0054652.1"/>
    </source>
</evidence>
<evidence type="ECO:0000256" key="1">
    <source>
        <dbReference type="SAM" id="MobiDB-lite"/>
    </source>
</evidence>
<feature type="region of interest" description="Disordered" evidence="1">
    <location>
        <begin position="272"/>
        <end position="316"/>
    </location>
</feature>
<dbReference type="OrthoDB" id="1075817at2759"/>
<dbReference type="InterPro" id="IPR015410">
    <property type="entry name" value="DUF1985"/>
</dbReference>
<gene>
    <name evidence="4" type="ORF">E5676_scaffold3734G00360</name>
    <name evidence="3" type="ORF">E6C27_scaffold24G004660</name>
</gene>
<feature type="compositionally biased region" description="Polar residues" evidence="1">
    <location>
        <begin position="304"/>
        <end position="316"/>
    </location>
</feature>
<organism evidence="3 5">
    <name type="scientific">Cucumis melo var. makuwa</name>
    <name type="common">Oriental melon</name>
    <dbReference type="NCBI Taxonomy" id="1194695"/>
    <lineage>
        <taxon>Eukaryota</taxon>
        <taxon>Viridiplantae</taxon>
        <taxon>Streptophyta</taxon>
        <taxon>Embryophyta</taxon>
        <taxon>Tracheophyta</taxon>
        <taxon>Spermatophyta</taxon>
        <taxon>Magnoliopsida</taxon>
        <taxon>eudicotyledons</taxon>
        <taxon>Gunneridae</taxon>
        <taxon>Pentapetalae</taxon>
        <taxon>rosids</taxon>
        <taxon>fabids</taxon>
        <taxon>Cucurbitales</taxon>
        <taxon>Cucurbitaceae</taxon>
        <taxon>Benincaseae</taxon>
        <taxon>Cucumis</taxon>
    </lineage>
</organism>
<dbReference type="PANTHER" id="PTHR48449:SF1">
    <property type="entry name" value="DUF1985 DOMAIN-CONTAINING PROTEIN"/>
    <property type="match status" value="1"/>
</dbReference>
<evidence type="ECO:0000259" key="2">
    <source>
        <dbReference type="Pfam" id="PF09331"/>
    </source>
</evidence>
<comment type="caution">
    <text evidence="3">The sequence shown here is derived from an EMBL/GenBank/DDBJ whole genome shotgun (WGS) entry which is preliminary data.</text>
</comment>